<dbReference type="AlphaFoldDB" id="A0A2X0M4Q4"/>
<evidence type="ECO:0000256" key="1">
    <source>
        <dbReference type="SAM" id="Phobius"/>
    </source>
</evidence>
<organism evidence="3 4">
    <name type="scientific">Microbotryum silenes-dioicae</name>
    <dbReference type="NCBI Taxonomy" id="796604"/>
    <lineage>
        <taxon>Eukaryota</taxon>
        <taxon>Fungi</taxon>
        <taxon>Dikarya</taxon>
        <taxon>Basidiomycota</taxon>
        <taxon>Pucciniomycotina</taxon>
        <taxon>Microbotryomycetes</taxon>
        <taxon>Microbotryales</taxon>
        <taxon>Microbotryaceae</taxon>
        <taxon>Microbotryum</taxon>
    </lineage>
</organism>
<keyword evidence="4" id="KW-1185">Reference proteome</keyword>
<gene>
    <name evidence="3" type="primary">BQ5605_C003g02093</name>
    <name evidence="3" type="ORF">BQ5605_C003G02093</name>
</gene>
<sequence length="365" mass="39865">MRFAPATRLAVLVVAVPWLSSNSRGSTRNLGFVAAADMAPLLAYALPDSFPALDSLISDKVSFLPRDHRESSQLTRRLELGPHLASPQLPSPLVFIPGVDPCGSLLVISIPRVHYKDLSLFPPQRTNSTSGALLGSGLIDSFELAQTKGIAQAVSGQHVLDWADAWVKTCAGTKNEEYMNELKVAKVYVDWDQAVGSKPTREAMARLGQSIGGMMFAGTLRKKPYSDHAPSRSPCPPDQELAAHLTALPNAPHPHLVLLTSLTPRQLMHLMDLSSQTSHPPPQPIANTPRLPPFLSTPKVDVARHASSGNGNGLSHLHFFWMVFRLAFWGIVMGGAAMYAKQYLEQRRMKRLGFRRLGTENGLPH</sequence>
<name>A0A2X0M4Q4_9BASI</name>
<accession>A0A2X0M4Q4</accession>
<dbReference type="Proteomes" id="UP000249464">
    <property type="component" value="Unassembled WGS sequence"/>
</dbReference>
<keyword evidence="1" id="KW-0472">Membrane</keyword>
<keyword evidence="1" id="KW-0812">Transmembrane</keyword>
<evidence type="ECO:0000256" key="2">
    <source>
        <dbReference type="SAM" id="SignalP"/>
    </source>
</evidence>
<feature type="transmembrane region" description="Helical" evidence="1">
    <location>
        <begin position="319"/>
        <end position="340"/>
    </location>
</feature>
<protein>
    <submittedName>
        <fullName evidence="3">BQ5605_C003g02093 protein</fullName>
    </submittedName>
</protein>
<feature type="chain" id="PRO_5016001261" evidence="2">
    <location>
        <begin position="26"/>
        <end position="365"/>
    </location>
</feature>
<evidence type="ECO:0000313" key="4">
    <source>
        <dbReference type="Proteomes" id="UP000249464"/>
    </source>
</evidence>
<keyword evidence="1" id="KW-1133">Transmembrane helix</keyword>
<keyword evidence="2" id="KW-0732">Signal</keyword>
<reference evidence="3 4" key="1">
    <citation type="submission" date="2016-11" db="EMBL/GenBank/DDBJ databases">
        <authorList>
            <person name="Jaros S."/>
            <person name="Januszkiewicz K."/>
            <person name="Wedrychowicz H."/>
        </authorList>
    </citation>
    <scope>NUCLEOTIDE SEQUENCE [LARGE SCALE GENOMIC DNA]</scope>
</reference>
<feature type="signal peptide" evidence="2">
    <location>
        <begin position="1"/>
        <end position="25"/>
    </location>
</feature>
<evidence type="ECO:0000313" key="3">
    <source>
        <dbReference type="EMBL" id="SGY38866.1"/>
    </source>
</evidence>
<proteinExistence type="predicted"/>
<dbReference type="EMBL" id="FQNC01000042">
    <property type="protein sequence ID" value="SGY38866.1"/>
    <property type="molecule type" value="Genomic_DNA"/>
</dbReference>